<comment type="caution">
    <text evidence="1">The sequence shown here is derived from an EMBL/GenBank/DDBJ whole genome shotgun (WGS) entry which is preliminary data.</text>
</comment>
<dbReference type="Proteomes" id="UP000062317">
    <property type="component" value="Unassembled WGS sequence"/>
</dbReference>
<organism evidence="1 2">
    <name type="scientific">Burkholderia territorii</name>
    <dbReference type="NCBI Taxonomy" id="1503055"/>
    <lineage>
        <taxon>Bacteria</taxon>
        <taxon>Pseudomonadati</taxon>
        <taxon>Pseudomonadota</taxon>
        <taxon>Betaproteobacteria</taxon>
        <taxon>Burkholderiales</taxon>
        <taxon>Burkholderiaceae</taxon>
        <taxon>Burkholderia</taxon>
        <taxon>Burkholderia cepacia complex</taxon>
    </lineage>
</organism>
<dbReference type="EMBL" id="LPEQ01000024">
    <property type="protein sequence ID" value="KVV55660.1"/>
    <property type="molecule type" value="Genomic_DNA"/>
</dbReference>
<protein>
    <submittedName>
        <fullName evidence="1">Uncharacterized protein</fullName>
    </submittedName>
</protein>
<sequence length="120" mass="12991">MPRGAAKKTFSRVTEQLCFTYTGADVSEKSFIINAGNANGLVSGFYQLKHLSDPSQVVPYTVILDSGSSQLTLPNNSNVARSFDTSGKTCFVPSFWTAVAKDVKDGDYSDVLTFTVFTKS</sequence>
<evidence type="ECO:0000313" key="1">
    <source>
        <dbReference type="EMBL" id="KVV55660.1"/>
    </source>
</evidence>
<gene>
    <name evidence="1" type="ORF">WT27_25505</name>
</gene>
<name>A0A105VXE0_9BURK</name>
<keyword evidence="2" id="KW-1185">Reference proteome</keyword>
<proteinExistence type="predicted"/>
<reference evidence="1 2" key="1">
    <citation type="submission" date="2015-11" db="EMBL/GenBank/DDBJ databases">
        <title>Expanding the genomic diversity of Burkholderia species for the development of highly accurate diagnostics.</title>
        <authorList>
            <person name="Sahl J."/>
            <person name="Keim P."/>
            <person name="Wagner D."/>
        </authorList>
    </citation>
    <scope>NUCLEOTIDE SEQUENCE [LARGE SCALE GENOMIC DNA]</scope>
    <source>
        <strain evidence="1 2">MSMB1301WGS</strain>
    </source>
</reference>
<dbReference type="AlphaFoldDB" id="A0A105VXE0"/>
<evidence type="ECO:0000313" key="2">
    <source>
        <dbReference type="Proteomes" id="UP000062317"/>
    </source>
</evidence>
<accession>A0A105VXE0</accession>